<evidence type="ECO:0000256" key="1">
    <source>
        <dbReference type="SAM" id="Coils"/>
    </source>
</evidence>
<dbReference type="EMBL" id="CP141614">
    <property type="protein sequence ID" value="WRP15539.1"/>
    <property type="molecule type" value="Genomic_DNA"/>
</dbReference>
<evidence type="ECO:0000313" key="4">
    <source>
        <dbReference type="EMBL" id="WRP15539.1"/>
    </source>
</evidence>
<dbReference type="Gene3D" id="1.10.150.300">
    <property type="entry name" value="TGS-like domain"/>
    <property type="match status" value="1"/>
</dbReference>
<dbReference type="InterPro" id="IPR012676">
    <property type="entry name" value="TGS-like"/>
</dbReference>
<feature type="coiled-coil region" evidence="1">
    <location>
        <begin position="238"/>
        <end position="265"/>
    </location>
</feature>
<proteinExistence type="predicted"/>
<sequence>MRLGLVSLPMAGKSTLMAAAAAWARLATRPGEGGAPRAGDGAAPSAPASGVVVARIPDERVDWLAEQYRPRKVTHATIEWVEVPALGPAHLQALHRLDAVALVVRAFDPEQRSVPHPEGRVDPVADFRRLWEEWLLLDWSQVQGRIERLRSTQSVPKAQRRDIERELSVLERCLQVLEQGLPLSKAALDPEEAALLKGYSLVTFRPVLLAVNLDDAQLAAGGDYPGRDELQRAALGRVEAVVDLAARLELELAELDAESREAFAQELHLTLPVGVERLGRAAYDACGLIAFLTAGEDEVRAWTITRGTVARDAAGKVHSDIARGFIRAEVVAFDDLKEAGSLARARERGLLRLEGKDYVVQDGDVIEFRFNV</sequence>
<keyword evidence="5" id="KW-1185">Reference proteome</keyword>
<dbReference type="PROSITE" id="PS51880">
    <property type="entry name" value="TGS"/>
    <property type="match status" value="1"/>
</dbReference>
<dbReference type="Pfam" id="PF06071">
    <property type="entry name" value="YchF-GTPase_C"/>
    <property type="match status" value="1"/>
</dbReference>
<keyword evidence="1" id="KW-0175">Coiled coil</keyword>
<dbReference type="SUPFAM" id="SSF81271">
    <property type="entry name" value="TGS-like"/>
    <property type="match status" value="1"/>
</dbReference>
<dbReference type="InterPro" id="IPR023192">
    <property type="entry name" value="TGS-like_dom_sf"/>
</dbReference>
<dbReference type="InterPro" id="IPR012675">
    <property type="entry name" value="Beta-grasp_dom_sf"/>
</dbReference>
<dbReference type="SUPFAM" id="SSF52540">
    <property type="entry name" value="P-loop containing nucleoside triphosphate hydrolases"/>
    <property type="match status" value="1"/>
</dbReference>
<dbReference type="InterPro" id="IPR004095">
    <property type="entry name" value="TGS"/>
</dbReference>
<dbReference type="PANTHER" id="PTHR23305:SF18">
    <property type="entry name" value="OBG-TYPE G DOMAIN-CONTAINING PROTEIN"/>
    <property type="match status" value="1"/>
</dbReference>
<dbReference type="Gene3D" id="3.10.20.30">
    <property type="match status" value="1"/>
</dbReference>
<dbReference type="InterPro" id="IPR027417">
    <property type="entry name" value="P-loop_NTPase"/>
</dbReference>
<accession>A0ABZ1BS62</accession>
<dbReference type="PANTHER" id="PTHR23305">
    <property type="entry name" value="OBG GTPASE FAMILY"/>
    <property type="match status" value="1"/>
</dbReference>
<dbReference type="RefSeq" id="WP_324669945.1">
    <property type="nucleotide sequence ID" value="NZ_CP141614.1"/>
</dbReference>
<dbReference type="Gene3D" id="3.40.50.300">
    <property type="entry name" value="P-loop containing nucleotide triphosphate hydrolases"/>
    <property type="match status" value="1"/>
</dbReference>
<evidence type="ECO:0000256" key="2">
    <source>
        <dbReference type="SAM" id="SignalP"/>
    </source>
</evidence>
<dbReference type="InterPro" id="IPR013029">
    <property type="entry name" value="YchF_C"/>
</dbReference>
<feature type="chain" id="PRO_5047156691" evidence="2">
    <location>
        <begin position="19"/>
        <end position="372"/>
    </location>
</feature>
<evidence type="ECO:0000259" key="3">
    <source>
        <dbReference type="PROSITE" id="PS51880"/>
    </source>
</evidence>
<feature type="domain" description="TGS" evidence="3">
    <location>
        <begin position="287"/>
        <end position="370"/>
    </location>
</feature>
<evidence type="ECO:0000313" key="5">
    <source>
        <dbReference type="Proteomes" id="UP001333102"/>
    </source>
</evidence>
<feature type="signal peptide" evidence="2">
    <location>
        <begin position="1"/>
        <end position="18"/>
    </location>
</feature>
<dbReference type="CDD" id="cd04867">
    <property type="entry name" value="TGS_YchF_OLA1"/>
    <property type="match status" value="1"/>
</dbReference>
<gene>
    <name evidence="4" type="ORF">VLY81_05070</name>
</gene>
<organism evidence="4 5">
    <name type="scientific">Geochorda subterranea</name>
    <dbReference type="NCBI Taxonomy" id="3109564"/>
    <lineage>
        <taxon>Bacteria</taxon>
        <taxon>Bacillati</taxon>
        <taxon>Bacillota</taxon>
        <taxon>Limnochordia</taxon>
        <taxon>Limnochordales</taxon>
        <taxon>Geochordaceae</taxon>
        <taxon>Geochorda</taxon>
    </lineage>
</organism>
<reference evidence="5" key="1">
    <citation type="submission" date="2023-12" db="EMBL/GenBank/DDBJ databases">
        <title>Novel isolates from deep terrestrial aquifers shed light on the physiology and ecology of the class Limnochordia.</title>
        <authorList>
            <person name="Karnachuk O.V."/>
            <person name="Lukina A.P."/>
            <person name="Avakyan M.R."/>
            <person name="Kadnikov V."/>
            <person name="Begmatov S."/>
            <person name="Beletsky A.V."/>
            <person name="Mardanov A.V."/>
            <person name="Ravin N.V."/>
        </authorList>
    </citation>
    <scope>NUCLEOTIDE SEQUENCE [LARGE SCALE GENOMIC DNA]</scope>
    <source>
        <strain evidence="5">LN</strain>
    </source>
</reference>
<name>A0ABZ1BS62_9FIRM</name>
<dbReference type="Proteomes" id="UP001333102">
    <property type="component" value="Chromosome"/>
</dbReference>
<keyword evidence="2" id="KW-0732">Signal</keyword>
<protein>
    <submittedName>
        <fullName evidence="4">DUF933 domain-containing protein</fullName>
    </submittedName>
</protein>